<dbReference type="SUPFAM" id="SSF51126">
    <property type="entry name" value="Pectin lyase-like"/>
    <property type="match status" value="1"/>
</dbReference>
<dbReference type="Gene3D" id="2.160.20.10">
    <property type="entry name" value="Single-stranded right-handed beta-helix, Pectin lyase-like"/>
    <property type="match status" value="1"/>
</dbReference>
<feature type="compositionally biased region" description="Polar residues" evidence="1">
    <location>
        <begin position="56"/>
        <end position="76"/>
    </location>
</feature>
<evidence type="ECO:0000313" key="5">
    <source>
        <dbReference type="EMBL" id="TQK76809.1"/>
    </source>
</evidence>
<keyword evidence="5" id="KW-0378">Hydrolase</keyword>
<comment type="caution">
    <text evidence="5">The sequence shown here is derived from an EMBL/GenBank/DDBJ whole genome shotgun (WGS) entry which is preliminary data.</text>
</comment>
<accession>A0A542SQC1</accession>
<dbReference type="RefSeq" id="WP_170207923.1">
    <property type="nucleotide sequence ID" value="NZ_BAAATB010000010.1"/>
</dbReference>
<evidence type="ECO:0000259" key="3">
    <source>
        <dbReference type="Pfam" id="PF03718"/>
    </source>
</evidence>
<feature type="signal peptide" evidence="2">
    <location>
        <begin position="1"/>
        <end position="31"/>
    </location>
</feature>
<feature type="domain" description="Glycoside hydrolase family 49 N-terminal" evidence="4">
    <location>
        <begin position="71"/>
        <end position="280"/>
    </location>
</feature>
<dbReference type="InterPro" id="IPR023226">
    <property type="entry name" value="Glyco_hydro_49_N_dom"/>
</dbReference>
<proteinExistence type="predicted"/>
<organism evidence="5 6">
    <name type="scientific">Rarobacter incanus</name>
    <dbReference type="NCBI Taxonomy" id="153494"/>
    <lineage>
        <taxon>Bacteria</taxon>
        <taxon>Bacillati</taxon>
        <taxon>Actinomycetota</taxon>
        <taxon>Actinomycetes</taxon>
        <taxon>Micrococcales</taxon>
        <taxon>Rarobacteraceae</taxon>
        <taxon>Rarobacter</taxon>
    </lineage>
</organism>
<protein>
    <submittedName>
        <fullName evidence="5">Glycosyl hydrolase family 49</fullName>
    </submittedName>
</protein>
<dbReference type="InterPro" id="IPR011050">
    <property type="entry name" value="Pectin_lyase_fold/virulence"/>
</dbReference>
<evidence type="ECO:0000256" key="2">
    <source>
        <dbReference type="SAM" id="SignalP"/>
    </source>
</evidence>
<evidence type="ECO:0000256" key="1">
    <source>
        <dbReference type="SAM" id="MobiDB-lite"/>
    </source>
</evidence>
<dbReference type="Gene3D" id="2.60.350.10">
    <property type="entry name" value="Dextranase, N-terminal"/>
    <property type="match status" value="1"/>
</dbReference>
<evidence type="ECO:0000259" key="4">
    <source>
        <dbReference type="Pfam" id="PF17433"/>
    </source>
</evidence>
<dbReference type="GO" id="GO:0004553">
    <property type="term" value="F:hydrolase activity, hydrolyzing O-glycosyl compounds"/>
    <property type="evidence" value="ECO:0007669"/>
    <property type="project" value="InterPro"/>
</dbReference>
<dbReference type="InterPro" id="IPR041402">
    <property type="entry name" value="B_solenoid_dext"/>
</dbReference>
<dbReference type="InterPro" id="IPR041274">
    <property type="entry name" value="IPU_b_solenoid"/>
</dbReference>
<keyword evidence="6" id="KW-1185">Reference proteome</keyword>
<reference evidence="5 6" key="1">
    <citation type="submission" date="2019-06" db="EMBL/GenBank/DDBJ databases">
        <title>Sequencing the genomes of 1000 actinobacteria strains.</title>
        <authorList>
            <person name="Klenk H.-P."/>
        </authorList>
    </citation>
    <scope>NUCLEOTIDE SEQUENCE [LARGE SCALE GENOMIC DNA]</scope>
    <source>
        <strain evidence="5 6">DSM 10596</strain>
    </source>
</reference>
<dbReference type="InterPro" id="IPR012334">
    <property type="entry name" value="Pectin_lyas_fold"/>
</dbReference>
<evidence type="ECO:0000313" key="6">
    <source>
        <dbReference type="Proteomes" id="UP000316181"/>
    </source>
</evidence>
<dbReference type="SUPFAM" id="SSF101596">
    <property type="entry name" value="Dextranase, N-terminal domain"/>
    <property type="match status" value="1"/>
</dbReference>
<dbReference type="EMBL" id="VFNV01000001">
    <property type="protein sequence ID" value="TQK76809.1"/>
    <property type="molecule type" value="Genomic_DNA"/>
</dbReference>
<dbReference type="Proteomes" id="UP000316181">
    <property type="component" value="Unassembled WGS sequence"/>
</dbReference>
<dbReference type="Pfam" id="PF03718">
    <property type="entry name" value="Glyco_hydro_49"/>
    <property type="match status" value="1"/>
</dbReference>
<feature type="region of interest" description="Disordered" evidence="1">
    <location>
        <begin position="33"/>
        <end position="76"/>
    </location>
</feature>
<feature type="region of interest" description="Disordered" evidence="1">
    <location>
        <begin position="700"/>
        <end position="777"/>
    </location>
</feature>
<dbReference type="InterPro" id="IPR035953">
    <property type="entry name" value="Dextranase_N-ter"/>
</dbReference>
<name>A0A542SQC1_9MICO</name>
<dbReference type="AlphaFoldDB" id="A0A542SQC1"/>
<feature type="chain" id="PRO_5021881685" evidence="2">
    <location>
        <begin position="32"/>
        <end position="962"/>
    </location>
</feature>
<feature type="domain" description="Glycoside hydrolase family 49 C-terminal" evidence="3">
    <location>
        <begin position="553"/>
        <end position="672"/>
    </location>
</feature>
<dbReference type="Gene3D" id="2.60.40.2700">
    <property type="match status" value="1"/>
</dbReference>
<dbReference type="InterPro" id="IPR005192">
    <property type="entry name" value="Glyco_hydro_49_C"/>
</dbReference>
<feature type="compositionally biased region" description="Gly residues" evidence="1">
    <location>
        <begin position="712"/>
        <end position="769"/>
    </location>
</feature>
<keyword evidence="2" id="KW-0732">Signal</keyword>
<dbReference type="Pfam" id="PF18841">
    <property type="entry name" value="B_solenoid_dext"/>
    <property type="match status" value="1"/>
</dbReference>
<dbReference type="Pfam" id="PF17433">
    <property type="entry name" value="Glyco_hydro_49N"/>
    <property type="match status" value="1"/>
</dbReference>
<dbReference type="Pfam" id="PF18783">
    <property type="entry name" value="IPU_b_solenoid"/>
    <property type="match status" value="1"/>
</dbReference>
<feature type="compositionally biased region" description="Low complexity" evidence="1">
    <location>
        <begin position="33"/>
        <end position="55"/>
    </location>
</feature>
<sequence length="962" mass="102477">MHLRSTILRKGLPFAAALVLAIPLALVPPLAAPTPSAATSAGPAASATTTQSAATNRNLQASTAARESTPATSQSEGLVTWWHANGEKNSDTPVADGAVRQSPFYTVQVATDDAQDEWFDSFTYLTIPRSGKGKPGYGTATDGYQNDGAENAWEDAEAIAAEQGVEDGHQTMSWTTFEFSRDVWIDVALDTGATVSSIDQVQIKPRQLGFTRFLVNDHTVRIKIPYSPDGYRFSVEFSPELTQVSGPNRDYMNEAASTAIDASVAAMVEPRNAMMVFAEPDAQQDSGTVPTDADGTIYRPAQGSVTNLDTVDADIIYFEPGTYSMGAAYRAQLNPRVRWVYLAPGAYVKGAFDFSANASITNYKVTGFGVLSGEQYVYEADTRNDGYTRRDPAKYDNCHADCVKPLRFDSAQGVAQTLDLQGVTIAEPSYHSFVVYGDYDSFTMRVRNYHQVGAWYWQTDGLELYAGSTMKNSFLQANDDALKIYHSNVTIDNTVVWKGPNGPVIQWGWVPRNVSNVEISRTYVIHNQLQWDTINTCVLNSSRHWDFDGRNDRASTGATIRDIRIEDTYVEGATGCAFRIYALANTYNFVVKGLHVDGWAVPADSATNLDNQLYADYDADSGGAQVAIGQNSIGVSIQDFTVGNTYVSFAADNWHDSKLGRVSGWFPWGTWEIVRSASAPDQPFASSAVGGVDFPCEEAGANKDGLECPAPGDGGDGGDGGTTNPGDGGDGGDGGTTNPGDGGDGGDGGTTNPGDGGGTANPGDGGGTANPGDGSSRVMVATSAPRLQGTFRVGANVSATSGAWSQSGVTATYQWYVGNAAASGATGARYKIRTADVGKQIWVKVTARKSGFALARASSVKKTAAKAKVKVVVRKKAKRTGGKIRLRVAVTTAATGKPTGRLVVRVGRTVVRVKVRAKQRGKITVKLPGSVTKGMRVQATFKPSGKAKRYLLKAASKRARIS</sequence>
<gene>
    <name evidence="5" type="ORF">FB389_1503</name>
</gene>